<protein>
    <submittedName>
        <fullName evidence="1">Uncharacterized protein</fullName>
    </submittedName>
</protein>
<organism evidence="1 2">
    <name type="scientific">Raphidocelis subcapitata</name>
    <dbReference type="NCBI Taxonomy" id="307507"/>
    <lineage>
        <taxon>Eukaryota</taxon>
        <taxon>Viridiplantae</taxon>
        <taxon>Chlorophyta</taxon>
        <taxon>core chlorophytes</taxon>
        <taxon>Chlorophyceae</taxon>
        <taxon>CS clade</taxon>
        <taxon>Sphaeropleales</taxon>
        <taxon>Selenastraceae</taxon>
        <taxon>Raphidocelis</taxon>
    </lineage>
</organism>
<dbReference type="AlphaFoldDB" id="A0A2V0P672"/>
<evidence type="ECO:0000313" key="1">
    <source>
        <dbReference type="EMBL" id="GBF95361.1"/>
    </source>
</evidence>
<comment type="caution">
    <text evidence="1">The sequence shown here is derived from an EMBL/GenBank/DDBJ whole genome shotgun (WGS) entry which is preliminary data.</text>
</comment>
<keyword evidence="2" id="KW-1185">Reference proteome</keyword>
<proteinExistence type="predicted"/>
<sequence>MMLSRISNRAAFPVSRGIRSVRCFASADPTLNVSKCVDKAHEGKTFKQIVKLHPGALQGLKEGVADEMLATLGVKTIKDLAKWKHYRLAKAIAVLADTEVEGKRVEGSAANVNSGVDKAFEGASFTQLLAAPPSVLQGLAPWSIKDLSKWKFARWAEALVVAAEFENDEGGSR</sequence>
<reference evidence="1 2" key="1">
    <citation type="journal article" date="2018" name="Sci. Rep.">
        <title>Raphidocelis subcapitata (=Pseudokirchneriella subcapitata) provides an insight into genome evolution and environmental adaptations in the Sphaeropleales.</title>
        <authorList>
            <person name="Suzuki S."/>
            <person name="Yamaguchi H."/>
            <person name="Nakajima N."/>
            <person name="Kawachi M."/>
        </authorList>
    </citation>
    <scope>NUCLEOTIDE SEQUENCE [LARGE SCALE GENOMIC DNA]</scope>
    <source>
        <strain evidence="1 2">NIES-35</strain>
    </source>
</reference>
<dbReference type="InParanoid" id="A0A2V0P672"/>
<dbReference type="OrthoDB" id="539213at2759"/>
<name>A0A2V0P672_9CHLO</name>
<gene>
    <name evidence="1" type="ORF">Rsub_07789</name>
</gene>
<evidence type="ECO:0000313" key="2">
    <source>
        <dbReference type="Proteomes" id="UP000247498"/>
    </source>
</evidence>
<dbReference type="EMBL" id="BDRX01000063">
    <property type="protein sequence ID" value="GBF95361.1"/>
    <property type="molecule type" value="Genomic_DNA"/>
</dbReference>
<accession>A0A2V0P672</accession>
<dbReference type="Proteomes" id="UP000247498">
    <property type="component" value="Unassembled WGS sequence"/>
</dbReference>